<keyword evidence="3" id="KW-1185">Reference proteome</keyword>
<dbReference type="EMBL" id="FRAG01000010">
    <property type="protein sequence ID" value="SHJ82972.1"/>
    <property type="molecule type" value="Genomic_DNA"/>
</dbReference>
<dbReference type="InterPro" id="IPR029052">
    <property type="entry name" value="Metallo-depent_PP-like"/>
</dbReference>
<dbReference type="Proteomes" id="UP000184465">
    <property type="component" value="Unassembled WGS sequence"/>
</dbReference>
<dbReference type="GO" id="GO:0016787">
    <property type="term" value="F:hydrolase activity"/>
    <property type="evidence" value="ECO:0007669"/>
    <property type="project" value="InterPro"/>
</dbReference>
<dbReference type="OrthoDB" id="2111073at2"/>
<dbReference type="Pfam" id="PF00149">
    <property type="entry name" value="Metallophos"/>
    <property type="match status" value="1"/>
</dbReference>
<dbReference type="AlphaFoldDB" id="A0A1M6MHL9"/>
<evidence type="ECO:0000313" key="3">
    <source>
        <dbReference type="Proteomes" id="UP000184465"/>
    </source>
</evidence>
<dbReference type="Gene3D" id="3.60.21.10">
    <property type="match status" value="1"/>
</dbReference>
<dbReference type="RefSeq" id="WP_073148049.1">
    <property type="nucleotide sequence ID" value="NZ_FRAG01000010.1"/>
</dbReference>
<dbReference type="InterPro" id="IPR004843">
    <property type="entry name" value="Calcineurin-like_PHP"/>
</dbReference>
<sequence>MENFKGLLYYLFGRVYITKNIRLCNEDLLLHISDTPSSFYPGLRLLLKDLRPKYIIHTGDLVDNIKLQLYPNKIDIYKKKIKVLIKILENSFADEIYLVLGNHDDYSAVKTFTKKSIILKEGKIITIDNDIYNISHFSNSIIEAPAEYNLYGHDTALHSKIENKKVYLNGIEGINIIALSSKKIFVLPYPHGTNDDRMCKSNVGI</sequence>
<proteinExistence type="predicted"/>
<protein>
    <submittedName>
        <fullName evidence="2">Calcineurin-like phosphoesterase</fullName>
    </submittedName>
</protein>
<dbReference type="CDD" id="cd00838">
    <property type="entry name" value="MPP_superfamily"/>
    <property type="match status" value="1"/>
</dbReference>
<gene>
    <name evidence="2" type="ORF">SAMN02745912_01261</name>
</gene>
<dbReference type="STRING" id="1121301.SAMN02745912_01261"/>
<feature type="domain" description="Calcineurin-like phosphoesterase" evidence="1">
    <location>
        <begin position="29"/>
        <end position="153"/>
    </location>
</feature>
<evidence type="ECO:0000313" key="2">
    <source>
        <dbReference type="EMBL" id="SHJ82972.1"/>
    </source>
</evidence>
<reference evidence="2 3" key="1">
    <citation type="submission" date="2016-11" db="EMBL/GenBank/DDBJ databases">
        <authorList>
            <person name="Jaros S."/>
            <person name="Januszkiewicz K."/>
            <person name="Wedrychowicz H."/>
        </authorList>
    </citation>
    <scope>NUCLEOTIDE SEQUENCE [LARGE SCALE GENOMIC DNA]</scope>
    <source>
        <strain evidence="2 3">DSM 15212</strain>
    </source>
</reference>
<organism evidence="2 3">
    <name type="scientific">Paramaledivibacter caminithermalis (strain DSM 15212 / CIP 107654 / DViRD3)</name>
    <name type="common">Clostridium caminithermale</name>
    <dbReference type="NCBI Taxonomy" id="1121301"/>
    <lineage>
        <taxon>Bacteria</taxon>
        <taxon>Bacillati</taxon>
        <taxon>Bacillota</taxon>
        <taxon>Clostridia</taxon>
        <taxon>Peptostreptococcales</taxon>
        <taxon>Caminicellaceae</taxon>
        <taxon>Paramaledivibacter</taxon>
    </lineage>
</organism>
<evidence type="ECO:0000259" key="1">
    <source>
        <dbReference type="Pfam" id="PF00149"/>
    </source>
</evidence>
<name>A0A1M6MHL9_PARC5</name>
<accession>A0A1M6MHL9</accession>
<dbReference type="SUPFAM" id="SSF56300">
    <property type="entry name" value="Metallo-dependent phosphatases"/>
    <property type="match status" value="1"/>
</dbReference>